<feature type="compositionally biased region" description="Acidic residues" evidence="1">
    <location>
        <begin position="384"/>
        <end position="399"/>
    </location>
</feature>
<evidence type="ECO:0000313" key="3">
    <source>
        <dbReference type="EMBL" id="CAE7882369.1"/>
    </source>
</evidence>
<gene>
    <name evidence="3" type="ORF">SNEC2469_LOCUS29023</name>
</gene>
<dbReference type="OrthoDB" id="1028014at2759"/>
<reference evidence="3" key="1">
    <citation type="submission" date="2021-02" db="EMBL/GenBank/DDBJ databases">
        <authorList>
            <person name="Dougan E. K."/>
            <person name="Rhodes N."/>
            <person name="Thang M."/>
            <person name="Chan C."/>
        </authorList>
    </citation>
    <scope>NUCLEOTIDE SEQUENCE</scope>
</reference>
<dbReference type="InterPro" id="IPR050869">
    <property type="entry name" value="H3K4_H4K5_MeTrfase"/>
</dbReference>
<dbReference type="SUPFAM" id="SSF82199">
    <property type="entry name" value="SET domain"/>
    <property type="match status" value="1"/>
</dbReference>
<dbReference type="Proteomes" id="UP000601435">
    <property type="component" value="Unassembled WGS sequence"/>
</dbReference>
<feature type="region of interest" description="Disordered" evidence="1">
    <location>
        <begin position="383"/>
        <end position="412"/>
    </location>
</feature>
<feature type="domain" description="SET" evidence="2">
    <location>
        <begin position="106"/>
        <end position="308"/>
    </location>
</feature>
<dbReference type="InterPro" id="IPR001214">
    <property type="entry name" value="SET_dom"/>
</dbReference>
<dbReference type="PANTHER" id="PTHR12197">
    <property type="entry name" value="HISTONE-LYSINE N-METHYLTRANSFERASE SMYD"/>
    <property type="match status" value="1"/>
</dbReference>
<dbReference type="InterPro" id="IPR046341">
    <property type="entry name" value="SET_dom_sf"/>
</dbReference>
<dbReference type="PROSITE" id="PS50280">
    <property type="entry name" value="SET"/>
    <property type="match status" value="1"/>
</dbReference>
<protein>
    <recommendedName>
        <fullName evidence="2">SET domain-containing protein</fullName>
    </recommendedName>
</protein>
<dbReference type="GO" id="GO:0005634">
    <property type="term" value="C:nucleus"/>
    <property type="evidence" value="ECO:0007669"/>
    <property type="project" value="TreeGrafter"/>
</dbReference>
<evidence type="ECO:0000256" key="1">
    <source>
        <dbReference type="SAM" id="MobiDB-lite"/>
    </source>
</evidence>
<organism evidence="3 4">
    <name type="scientific">Symbiodinium necroappetens</name>
    <dbReference type="NCBI Taxonomy" id="1628268"/>
    <lineage>
        <taxon>Eukaryota</taxon>
        <taxon>Sar</taxon>
        <taxon>Alveolata</taxon>
        <taxon>Dinophyceae</taxon>
        <taxon>Suessiales</taxon>
        <taxon>Symbiodiniaceae</taxon>
        <taxon>Symbiodinium</taxon>
    </lineage>
</organism>
<keyword evidence="4" id="KW-1185">Reference proteome</keyword>
<accession>A0A813AXN9</accession>
<comment type="caution">
    <text evidence="3">The sequence shown here is derived from an EMBL/GenBank/DDBJ whole genome shotgun (WGS) entry which is preliminary data.</text>
</comment>
<dbReference type="CDD" id="cd20071">
    <property type="entry name" value="SET_SMYD"/>
    <property type="match status" value="1"/>
</dbReference>
<evidence type="ECO:0000313" key="4">
    <source>
        <dbReference type="Proteomes" id="UP000601435"/>
    </source>
</evidence>
<proteinExistence type="predicted"/>
<dbReference type="Pfam" id="PF00856">
    <property type="entry name" value="SET"/>
    <property type="match status" value="1"/>
</dbReference>
<dbReference type="EMBL" id="CAJNJA010064330">
    <property type="protein sequence ID" value="CAE7882369.1"/>
    <property type="molecule type" value="Genomic_DNA"/>
</dbReference>
<name>A0A813AXN9_9DINO</name>
<dbReference type="PANTHER" id="PTHR12197:SF251">
    <property type="entry name" value="EG:BACR7C10.4 PROTEIN"/>
    <property type="match status" value="1"/>
</dbReference>
<dbReference type="AlphaFoldDB" id="A0A813AXN9"/>
<dbReference type="Gene3D" id="2.170.270.10">
    <property type="entry name" value="SET domain"/>
    <property type="match status" value="1"/>
</dbReference>
<evidence type="ECO:0000259" key="2">
    <source>
        <dbReference type="PROSITE" id="PS50280"/>
    </source>
</evidence>
<sequence>MRGKQKAQKAKRLKRTPVDCDDFWGWRCADVATSVDWEKLQQGLDSLMSPRLWANQLTLRKVAGAVPLQLRDPGSASGSAWKQSIWEASNLPAGKASEASASTPPPSFLVSSSIAMQASTGKGRGWYATEPLDTGVMVLIERPLVAVLDGEWRDESWAECGSSDSAALSVELARCYSSSLASLLSGFHPQEAVQANDADSDEEEEPILRDAMRTALNTAWKPVDISEGARKRLEDVVRLNSLGFYTNSEQLCHHENFAALTGNGLFALASGFNHSCEPSLQRCSFGDLTAFVTNQPVAAGSELCISYIESELLCAPKSLRSQSLNRDFVCACTRCHKQEGVPEEAAVERNFMRVDAQVQANLALLPPKERVRAVAAALEGHLDEAEEPEEEEEAVEEVEVASAHSREKDVSEHEAKAPKVVLLGKDAQELRVVQALAFMQMQEWESAFQVWRQNAAFSCHHCPPFDEALVVYAMQAALCKAESSNLAGADNIDYVRLAVEAHCRAFGVNNFAWRYAKEVEESRVSSETKNLFWSAARREAPRIRPFAEAVRDWCFKPDEVPPAFQSFTS</sequence>